<keyword evidence="7" id="KW-0540">Nuclease</keyword>
<dbReference type="InterPro" id="IPR002730">
    <property type="entry name" value="Rpp29/RNP1"/>
</dbReference>
<comment type="similarity">
    <text evidence="3">Belongs to the eukaryotic/archaeal RNase P protein component 1 family.</text>
</comment>
<dbReference type="GO" id="GO:0004519">
    <property type="term" value="F:endonuclease activity"/>
    <property type="evidence" value="ECO:0007669"/>
    <property type="project" value="UniProtKB-KW"/>
</dbReference>
<evidence type="ECO:0000256" key="1">
    <source>
        <dbReference type="ARBA" id="ARBA00002435"/>
    </source>
</evidence>
<evidence type="ECO:0000256" key="4">
    <source>
        <dbReference type="ARBA" id="ARBA00016225"/>
    </source>
</evidence>
<evidence type="ECO:0000256" key="7">
    <source>
        <dbReference type="ARBA" id="ARBA00022722"/>
    </source>
</evidence>
<dbReference type="GO" id="GO:0000172">
    <property type="term" value="C:ribonuclease MRP complex"/>
    <property type="evidence" value="ECO:0007669"/>
    <property type="project" value="InterPro"/>
</dbReference>
<keyword evidence="5" id="KW-0963">Cytoplasm</keyword>
<sequence length="161" mass="18087">MPVFVLEKTTKRPTKPKKAAPNLARKSKKLSDLKDLKYSQFVALYDLWKNYFKSCYGGKDPERADDRLLKADYHGCLLLVATAVNPSQVGLRGIVVRESRNTFLIITPDDRLLTIPKKGTTFQFVLDGHLFTLFGDALGNTSAGRSQKKFKNCSTVPYLLS</sequence>
<protein>
    <recommendedName>
        <fullName evidence="4">Ribonuclease P protein subunit p29</fullName>
    </recommendedName>
</protein>
<evidence type="ECO:0000256" key="6">
    <source>
        <dbReference type="ARBA" id="ARBA00022694"/>
    </source>
</evidence>
<evidence type="ECO:0000256" key="10">
    <source>
        <dbReference type="ARBA" id="ARBA00046486"/>
    </source>
</evidence>
<evidence type="ECO:0000256" key="5">
    <source>
        <dbReference type="ARBA" id="ARBA00022490"/>
    </source>
</evidence>
<evidence type="ECO:0000256" key="3">
    <source>
        <dbReference type="ARBA" id="ARBA00006181"/>
    </source>
</evidence>
<keyword evidence="11" id="KW-1185">Reference proteome</keyword>
<evidence type="ECO:0000256" key="2">
    <source>
        <dbReference type="ARBA" id="ARBA00004123"/>
    </source>
</evidence>
<dbReference type="PANTHER" id="PTHR13348:SF0">
    <property type="entry name" value="RIBONUCLEASE P PROTEIN SUBUNIT P29"/>
    <property type="match status" value="1"/>
</dbReference>
<dbReference type="GO" id="GO:0016787">
    <property type="term" value="F:hydrolase activity"/>
    <property type="evidence" value="ECO:0007669"/>
    <property type="project" value="UniProtKB-KW"/>
</dbReference>
<dbReference type="SMART" id="SM00538">
    <property type="entry name" value="POP4"/>
    <property type="match status" value="1"/>
</dbReference>
<dbReference type="GO" id="GO:0033204">
    <property type="term" value="F:ribonuclease P RNA binding"/>
    <property type="evidence" value="ECO:0007669"/>
    <property type="project" value="InterPro"/>
</dbReference>
<dbReference type="GO" id="GO:0005634">
    <property type="term" value="C:nucleus"/>
    <property type="evidence" value="ECO:0007669"/>
    <property type="project" value="UniProtKB-SubCell"/>
</dbReference>
<dbReference type="SUPFAM" id="SSF101744">
    <property type="entry name" value="Rof/RNase P subunit-like"/>
    <property type="match status" value="1"/>
</dbReference>
<dbReference type="Pfam" id="PF01868">
    <property type="entry name" value="RNase_P-MRP_p29"/>
    <property type="match status" value="1"/>
</dbReference>
<keyword evidence="6" id="KW-0819">tRNA processing</keyword>
<evidence type="ECO:0000256" key="8">
    <source>
        <dbReference type="ARBA" id="ARBA00022759"/>
    </source>
</evidence>
<comment type="subunit">
    <text evidence="10">Component of nuclear RNase P and RNase MRP ribonucleoproteins. RNase P consists of a catalytic RNA moiety and 10 different protein chains; POP1, POP4, POP5, POP7, RPP14, RPP21, RPP25, RPP30, RPP38 and RPP40. Within the RNase P complex, POP1, POP7 and RPP25 form the 'finger' subcomplex, POP5, RPP14, RPP40 and homodimeric RPP30 form the 'palm' subcomplex, and RPP21, POP4 and RPP38 form the 'wrist' subcomplex. All subunits of the RNase P complex interact with the catalytic RNA. Several subunits of RNase P are also part of the RNase MRP complex. RNase MRP consists of a catalytic RNA moiety and about 8 protein subunits; POP1, POP7, RPP25, RPP30, RPP38, RPP40 and possibly also POP4 and POP5.</text>
</comment>
<dbReference type="GO" id="GO:0001682">
    <property type="term" value="P:tRNA 5'-leader removal"/>
    <property type="evidence" value="ECO:0007669"/>
    <property type="project" value="InterPro"/>
</dbReference>
<name>A0A914XHK3_9BILA</name>
<evidence type="ECO:0000256" key="9">
    <source>
        <dbReference type="ARBA" id="ARBA00022801"/>
    </source>
</evidence>
<dbReference type="InterPro" id="IPR023534">
    <property type="entry name" value="Rof/RNase_P-like"/>
</dbReference>
<evidence type="ECO:0000313" key="11">
    <source>
        <dbReference type="Proteomes" id="UP000887566"/>
    </source>
</evidence>
<dbReference type="GO" id="GO:0030677">
    <property type="term" value="C:ribonuclease P complex"/>
    <property type="evidence" value="ECO:0007669"/>
    <property type="project" value="InterPro"/>
</dbReference>
<dbReference type="InterPro" id="IPR016848">
    <property type="entry name" value="RNase_P/MRP_Rpp29-subunit"/>
</dbReference>
<dbReference type="PANTHER" id="PTHR13348">
    <property type="entry name" value="RIBONUCLEASE P SUBUNIT P29"/>
    <property type="match status" value="1"/>
</dbReference>
<accession>A0A914XHK3</accession>
<keyword evidence="8" id="KW-0255">Endonuclease</keyword>
<comment type="subcellular location">
    <subcellularLocation>
        <location evidence="2">Nucleus</location>
    </subcellularLocation>
</comment>
<dbReference type="Proteomes" id="UP000887566">
    <property type="component" value="Unplaced"/>
</dbReference>
<reference evidence="12" key="1">
    <citation type="submission" date="2022-11" db="UniProtKB">
        <authorList>
            <consortium name="WormBaseParasite"/>
        </authorList>
    </citation>
    <scope>IDENTIFICATION</scope>
</reference>
<dbReference type="WBParaSite" id="PSAMB.scaffold810size40972.g8817.t1">
    <property type="protein sequence ID" value="PSAMB.scaffold810size40972.g8817.t1"/>
    <property type="gene ID" value="PSAMB.scaffold810size40972.g8817"/>
</dbReference>
<dbReference type="AlphaFoldDB" id="A0A914XHK3"/>
<dbReference type="InterPro" id="IPR023538">
    <property type="entry name" value="RNP1"/>
</dbReference>
<organism evidence="11 12">
    <name type="scientific">Plectus sambesii</name>
    <dbReference type="NCBI Taxonomy" id="2011161"/>
    <lineage>
        <taxon>Eukaryota</taxon>
        <taxon>Metazoa</taxon>
        <taxon>Ecdysozoa</taxon>
        <taxon>Nematoda</taxon>
        <taxon>Chromadorea</taxon>
        <taxon>Plectida</taxon>
        <taxon>Plectina</taxon>
        <taxon>Plectoidea</taxon>
        <taxon>Plectidae</taxon>
        <taxon>Plectus</taxon>
    </lineage>
</organism>
<proteinExistence type="inferred from homology"/>
<comment type="function">
    <text evidence="1">Component of ribonuclease P, a ribonucleoprotein complex that generates mature tRNA molecules by cleaving their 5'-ends.</text>
</comment>
<evidence type="ECO:0000313" key="12">
    <source>
        <dbReference type="WBParaSite" id="PSAMB.scaffold810size40972.g8817.t1"/>
    </source>
</evidence>
<keyword evidence="9" id="KW-0378">Hydrolase</keyword>
<dbReference type="Gene3D" id="2.30.30.210">
    <property type="entry name" value="Ribonuclease P/MRP, subunit p29"/>
    <property type="match status" value="1"/>
</dbReference>
<dbReference type="GO" id="GO:0006364">
    <property type="term" value="P:rRNA processing"/>
    <property type="evidence" value="ECO:0007669"/>
    <property type="project" value="TreeGrafter"/>
</dbReference>
<dbReference type="HAMAP" id="MF_00754">
    <property type="entry name" value="RNase_P_1"/>
    <property type="match status" value="1"/>
</dbReference>
<dbReference type="InterPro" id="IPR036980">
    <property type="entry name" value="RNase_P/MRP_Rpp29_sf"/>
</dbReference>